<organism evidence="8 9">
    <name type="scientific">Paraphaeosphaeria minitans</name>
    <dbReference type="NCBI Taxonomy" id="565426"/>
    <lineage>
        <taxon>Eukaryota</taxon>
        <taxon>Fungi</taxon>
        <taxon>Dikarya</taxon>
        <taxon>Ascomycota</taxon>
        <taxon>Pezizomycotina</taxon>
        <taxon>Dothideomycetes</taxon>
        <taxon>Pleosporomycetidae</taxon>
        <taxon>Pleosporales</taxon>
        <taxon>Massarineae</taxon>
        <taxon>Didymosphaeriaceae</taxon>
        <taxon>Paraphaeosphaeria</taxon>
    </lineage>
</organism>
<dbReference type="GO" id="GO:0005789">
    <property type="term" value="C:endoplasmic reticulum membrane"/>
    <property type="evidence" value="ECO:0007669"/>
    <property type="project" value="UniProtKB-SubCell"/>
</dbReference>
<evidence type="ECO:0000256" key="3">
    <source>
        <dbReference type="ARBA" id="ARBA00022692"/>
    </source>
</evidence>
<keyword evidence="6 7" id="KW-0472">Membrane</keyword>
<dbReference type="Proteomes" id="UP000756921">
    <property type="component" value="Unassembled WGS sequence"/>
</dbReference>
<protein>
    <recommendedName>
        <fullName evidence="7">Dolichol phosphate-mannose biosynthesis regulatory protein</fullName>
    </recommendedName>
</protein>
<comment type="pathway">
    <text evidence="7">Protein modification; protein glycosylation.</text>
</comment>
<evidence type="ECO:0000313" key="9">
    <source>
        <dbReference type="Proteomes" id="UP000756921"/>
    </source>
</evidence>
<dbReference type="GO" id="GO:0006506">
    <property type="term" value="P:GPI anchor biosynthetic process"/>
    <property type="evidence" value="ECO:0007669"/>
    <property type="project" value="TreeGrafter"/>
</dbReference>
<name>A0A9P6KR44_9PLEO</name>
<keyword evidence="3 7" id="KW-0812">Transmembrane</keyword>
<dbReference type="GO" id="GO:0030234">
    <property type="term" value="F:enzyme regulator activity"/>
    <property type="evidence" value="ECO:0007669"/>
    <property type="project" value="UniProtKB-UniRule"/>
</dbReference>
<keyword evidence="9" id="KW-1185">Reference proteome</keyword>
<dbReference type="InterPro" id="IPR009914">
    <property type="entry name" value="DPM2"/>
</dbReference>
<comment type="function">
    <text evidence="7">Regulatory subunit of the dolichol-phosphate mannose (DPM) synthase complex; essential for the ER localization.</text>
</comment>
<dbReference type="AlphaFoldDB" id="A0A9P6KR44"/>
<gene>
    <name evidence="8" type="ORF">PMIN01_06624</name>
</gene>
<dbReference type="EMBL" id="WJXW01000006">
    <property type="protein sequence ID" value="KAF9735219.1"/>
    <property type="molecule type" value="Genomic_DNA"/>
</dbReference>
<dbReference type="GO" id="GO:0180047">
    <property type="term" value="P:dolichol phosphate mannose biosynthetic process"/>
    <property type="evidence" value="ECO:0007669"/>
    <property type="project" value="InterPro"/>
</dbReference>
<evidence type="ECO:0000256" key="7">
    <source>
        <dbReference type="RuleBase" id="RU365084"/>
    </source>
</evidence>
<dbReference type="GO" id="GO:0033185">
    <property type="term" value="C:dolichol-phosphate-mannose synthase complex"/>
    <property type="evidence" value="ECO:0007669"/>
    <property type="project" value="TreeGrafter"/>
</dbReference>
<comment type="caution">
    <text evidence="8">The sequence shown here is derived from an EMBL/GenBank/DDBJ whole genome shotgun (WGS) entry which is preliminary data.</text>
</comment>
<reference evidence="8" key="1">
    <citation type="journal article" date="2020" name="Mol. Plant Microbe Interact.">
        <title>Genome Sequence of the Biocontrol Agent Coniothyrium minitans strain Conio (IMI 134523).</title>
        <authorList>
            <person name="Patel D."/>
            <person name="Shittu T.A."/>
            <person name="Baroncelli R."/>
            <person name="Muthumeenakshi S."/>
            <person name="Osborne T.H."/>
            <person name="Janganan T.K."/>
            <person name="Sreenivasaprasad S."/>
        </authorList>
    </citation>
    <scope>NUCLEOTIDE SEQUENCE</scope>
    <source>
        <strain evidence="8">Conio</strain>
    </source>
</reference>
<evidence type="ECO:0000256" key="5">
    <source>
        <dbReference type="ARBA" id="ARBA00022989"/>
    </source>
</evidence>
<proteinExistence type="inferred from homology"/>
<keyword evidence="5 7" id="KW-1133">Transmembrane helix</keyword>
<comment type="subunit">
    <text evidence="7">Component of the dolichol-phosphate mannose (DPM) synthase complex.</text>
</comment>
<evidence type="ECO:0000256" key="6">
    <source>
        <dbReference type="ARBA" id="ARBA00023136"/>
    </source>
</evidence>
<evidence type="ECO:0000256" key="1">
    <source>
        <dbReference type="ARBA" id="ARBA00004477"/>
    </source>
</evidence>
<comment type="subcellular location">
    <subcellularLocation>
        <location evidence="1 7">Endoplasmic reticulum membrane</location>
        <topology evidence="1 7">Multi-pass membrane protein</topology>
    </subcellularLocation>
</comment>
<dbReference type="OrthoDB" id="311279at2759"/>
<comment type="similarity">
    <text evidence="2 7">Belongs to the DPM2 family.</text>
</comment>
<accession>A0A9P6KR44</accession>
<evidence type="ECO:0000313" key="8">
    <source>
        <dbReference type="EMBL" id="KAF9735219.1"/>
    </source>
</evidence>
<evidence type="ECO:0000256" key="4">
    <source>
        <dbReference type="ARBA" id="ARBA00022824"/>
    </source>
</evidence>
<dbReference type="PANTHER" id="PTHR15039:SF11">
    <property type="entry name" value="DOLICHOL PHOSPHATE-MANNOSE BIOSYNTHESIS REGULATORY PROTEIN"/>
    <property type="match status" value="1"/>
</dbReference>
<evidence type="ECO:0000256" key="2">
    <source>
        <dbReference type="ARBA" id="ARBA00005478"/>
    </source>
</evidence>
<feature type="transmembrane region" description="Helical" evidence="7">
    <location>
        <begin position="58"/>
        <end position="77"/>
    </location>
</feature>
<keyword evidence="4 7" id="KW-0256">Endoplasmic reticulum</keyword>
<dbReference type="Pfam" id="PF07297">
    <property type="entry name" value="DPM2"/>
    <property type="match status" value="1"/>
</dbReference>
<feature type="transmembrane region" description="Helical" evidence="7">
    <location>
        <begin position="97"/>
        <end position="121"/>
    </location>
</feature>
<dbReference type="PANTHER" id="PTHR15039">
    <property type="entry name" value="DOLICHOL PHOSPHATE-MANNOSE BIOSYNTHESIS REGULATORY PROTEIN"/>
    <property type="match status" value="1"/>
</dbReference>
<sequence>MKARRRCRKKLWRQAMTRQDRGGGFAETPNFQLINIHCTPKSTRRFHSFATQDNHDGLSMLIAATTVFVYYTIWTLFMPFVDDDHILQSFFLPRVWAIRIPVILIVLATTVVGSFLSTVMIRSNRKKALKAQQKKAS</sequence>